<feature type="compositionally biased region" description="Basic and acidic residues" evidence="12">
    <location>
        <begin position="12"/>
        <end position="24"/>
    </location>
</feature>
<dbReference type="Gene3D" id="3.40.50.300">
    <property type="entry name" value="P-loop containing nucleotide triphosphate hydrolases"/>
    <property type="match status" value="2"/>
</dbReference>
<dbReference type="Pfam" id="PF00270">
    <property type="entry name" value="DEAD"/>
    <property type="match status" value="1"/>
</dbReference>
<dbReference type="HOGENOM" id="CLU_001103_12_5_1"/>
<evidence type="ECO:0000313" key="15">
    <source>
        <dbReference type="EMBL" id="EPZ34388.1"/>
    </source>
</evidence>
<evidence type="ECO:0000256" key="1">
    <source>
        <dbReference type="ARBA" id="ARBA00004123"/>
    </source>
</evidence>
<dbReference type="InterPro" id="IPR018982">
    <property type="entry name" value="RQC_domain"/>
</dbReference>
<evidence type="ECO:0000313" key="17">
    <source>
        <dbReference type="Proteomes" id="UP000030755"/>
    </source>
</evidence>
<keyword evidence="5 11" id="KW-0347">Helicase</keyword>
<comment type="similarity">
    <text evidence="2 11">Belongs to the helicase family. RecQ subfamily.</text>
</comment>
<dbReference type="SMART" id="SM00490">
    <property type="entry name" value="HELICc"/>
    <property type="match status" value="1"/>
</dbReference>
<evidence type="ECO:0000256" key="8">
    <source>
        <dbReference type="ARBA" id="ARBA00023235"/>
    </source>
</evidence>
<dbReference type="Pfam" id="PF00271">
    <property type="entry name" value="Helicase_C"/>
    <property type="match status" value="1"/>
</dbReference>
<gene>
    <name evidence="15" type="ORF">O9G_000575</name>
    <name evidence="16" type="ORF">ROZALSC1DRAFT_27302</name>
</gene>
<dbReference type="OMA" id="CEMISEK"/>
<evidence type="ECO:0000313" key="18">
    <source>
        <dbReference type="Proteomes" id="UP000281549"/>
    </source>
</evidence>
<dbReference type="InterPro" id="IPR036390">
    <property type="entry name" value="WH_DNA-bd_sf"/>
</dbReference>
<dbReference type="STRING" id="988480.A0A075AVN4"/>
<proteinExistence type="inferred from homology"/>
<evidence type="ECO:0000313" key="16">
    <source>
        <dbReference type="EMBL" id="RKP21284.1"/>
    </source>
</evidence>
<keyword evidence="17" id="KW-1185">Reference proteome</keyword>
<dbReference type="FunFam" id="3.40.50.300:FF:000296">
    <property type="entry name" value="ATP-dependent DNA helicase RecQ"/>
    <property type="match status" value="1"/>
</dbReference>
<accession>A0A075AVN4</accession>
<dbReference type="Pfam" id="PF16124">
    <property type="entry name" value="RecQ_Zn_bind"/>
    <property type="match status" value="1"/>
</dbReference>
<dbReference type="SUPFAM" id="SSF46785">
    <property type="entry name" value="Winged helix' DNA-binding domain"/>
    <property type="match status" value="1"/>
</dbReference>
<reference evidence="16" key="3">
    <citation type="submission" date="2018-08" db="EMBL/GenBank/DDBJ databases">
        <title>Leveraging single-cell genomics to expand the Fungal Tree of Life.</title>
        <authorList>
            <consortium name="DOE Joint Genome Institute"/>
            <person name="Ahrendt S.R."/>
            <person name="Quandt C.A."/>
            <person name="Ciobanu D."/>
            <person name="Clum A."/>
            <person name="Salamov A."/>
            <person name="Andreopoulos B."/>
            <person name="Cheng J.-F."/>
            <person name="Woyke T."/>
            <person name="Pelin A."/>
            <person name="Henrissat B."/>
            <person name="Reynolds N."/>
            <person name="Benny G.L."/>
            <person name="Smith M.E."/>
            <person name="James T.Y."/>
            <person name="Grigoriev I.V."/>
        </authorList>
    </citation>
    <scope>NUCLEOTIDE SEQUENCE</scope>
    <source>
        <strain evidence="16">CSF55</strain>
    </source>
</reference>
<evidence type="ECO:0000256" key="10">
    <source>
        <dbReference type="ARBA" id="ARBA00034617"/>
    </source>
</evidence>
<feature type="domain" description="Helicase ATP-binding" evidence="13">
    <location>
        <begin position="187"/>
        <end position="365"/>
    </location>
</feature>
<dbReference type="InterPro" id="IPR004589">
    <property type="entry name" value="DNA_helicase_ATP-dep_RecQ"/>
</dbReference>
<dbReference type="Proteomes" id="UP000030755">
    <property type="component" value="Unassembled WGS sequence"/>
</dbReference>
<dbReference type="AlphaFoldDB" id="A0A075AVN4"/>
<evidence type="ECO:0000256" key="3">
    <source>
        <dbReference type="ARBA" id="ARBA00022741"/>
    </source>
</evidence>
<organism evidence="15 17">
    <name type="scientific">Rozella allomycis (strain CSF55)</name>
    <dbReference type="NCBI Taxonomy" id="988480"/>
    <lineage>
        <taxon>Eukaryota</taxon>
        <taxon>Fungi</taxon>
        <taxon>Fungi incertae sedis</taxon>
        <taxon>Cryptomycota</taxon>
        <taxon>Cryptomycota incertae sedis</taxon>
        <taxon>Rozella</taxon>
    </lineage>
</organism>
<dbReference type="SUPFAM" id="SSF52540">
    <property type="entry name" value="P-loop containing nucleoside triphosphate hydrolases"/>
    <property type="match status" value="2"/>
</dbReference>
<evidence type="ECO:0000256" key="11">
    <source>
        <dbReference type="RuleBase" id="RU364117"/>
    </source>
</evidence>
<comment type="catalytic activity">
    <reaction evidence="10 11">
        <text>Couples ATP hydrolysis with the unwinding of duplex DNA by translocating in the 3'-5' direction.</text>
        <dbReference type="EC" id="5.6.2.4"/>
    </reaction>
</comment>
<reference evidence="18" key="2">
    <citation type="journal article" date="2018" name="Nat. Microbiol.">
        <title>Leveraging single-cell genomics to expand the fungal tree of life.</title>
        <authorList>
            <person name="Ahrendt S.R."/>
            <person name="Quandt C.A."/>
            <person name="Ciobanu D."/>
            <person name="Clum A."/>
            <person name="Salamov A."/>
            <person name="Andreopoulos B."/>
            <person name="Cheng J.F."/>
            <person name="Woyke T."/>
            <person name="Pelin A."/>
            <person name="Henrissat B."/>
            <person name="Reynolds N.K."/>
            <person name="Benny G.L."/>
            <person name="Smith M.E."/>
            <person name="James T.Y."/>
            <person name="Grigoriev I.V."/>
        </authorList>
    </citation>
    <scope>NUCLEOTIDE SEQUENCE [LARGE SCALE GENOMIC DNA]</scope>
    <source>
        <strain evidence="18">CSF55</strain>
    </source>
</reference>
<keyword evidence="4 11" id="KW-0378">Hydrolase</keyword>
<dbReference type="InterPro" id="IPR027417">
    <property type="entry name" value="P-loop_NTPase"/>
</dbReference>
<dbReference type="GO" id="GO:0005634">
    <property type="term" value="C:nucleus"/>
    <property type="evidence" value="ECO:0007669"/>
    <property type="project" value="UniProtKB-SubCell"/>
</dbReference>
<dbReference type="OrthoDB" id="10261556at2759"/>
<dbReference type="EMBL" id="KE560959">
    <property type="protein sequence ID" value="EPZ34388.1"/>
    <property type="molecule type" value="Genomic_DNA"/>
</dbReference>
<evidence type="ECO:0000256" key="9">
    <source>
        <dbReference type="ARBA" id="ARBA00023242"/>
    </source>
</evidence>
<dbReference type="InterPro" id="IPR036388">
    <property type="entry name" value="WH-like_DNA-bd_sf"/>
</dbReference>
<dbReference type="InterPro" id="IPR001650">
    <property type="entry name" value="Helicase_C-like"/>
</dbReference>
<comment type="catalytic activity">
    <reaction evidence="11">
        <text>ATP + H2O = ADP + phosphate + H(+)</text>
        <dbReference type="Rhea" id="RHEA:13065"/>
        <dbReference type="ChEBI" id="CHEBI:15377"/>
        <dbReference type="ChEBI" id="CHEBI:15378"/>
        <dbReference type="ChEBI" id="CHEBI:30616"/>
        <dbReference type="ChEBI" id="CHEBI:43474"/>
        <dbReference type="ChEBI" id="CHEBI:456216"/>
    </reaction>
</comment>
<keyword evidence="7" id="KW-0238">DNA-binding</keyword>
<dbReference type="PANTHER" id="PTHR13710:SF153">
    <property type="entry name" value="RECQ-LIKE DNA HELICASE BLM"/>
    <property type="match status" value="1"/>
</dbReference>
<dbReference type="GO" id="GO:0005524">
    <property type="term" value="F:ATP binding"/>
    <property type="evidence" value="ECO:0007669"/>
    <property type="project" value="UniProtKB-KW"/>
</dbReference>
<dbReference type="PROSITE" id="PS51192">
    <property type="entry name" value="HELICASE_ATP_BIND_1"/>
    <property type="match status" value="1"/>
</dbReference>
<dbReference type="GO" id="GO:0005694">
    <property type="term" value="C:chromosome"/>
    <property type="evidence" value="ECO:0007669"/>
    <property type="project" value="TreeGrafter"/>
</dbReference>
<dbReference type="Pfam" id="PF09382">
    <property type="entry name" value="RQC"/>
    <property type="match status" value="1"/>
</dbReference>
<evidence type="ECO:0000256" key="7">
    <source>
        <dbReference type="ARBA" id="ARBA00023125"/>
    </source>
</evidence>
<dbReference type="SMART" id="SM00956">
    <property type="entry name" value="RQC"/>
    <property type="match status" value="1"/>
</dbReference>
<dbReference type="GO" id="GO:0009378">
    <property type="term" value="F:four-way junction helicase activity"/>
    <property type="evidence" value="ECO:0007669"/>
    <property type="project" value="TreeGrafter"/>
</dbReference>
<dbReference type="PROSITE" id="PS51194">
    <property type="entry name" value="HELICASE_CTER"/>
    <property type="match status" value="1"/>
</dbReference>
<keyword evidence="8" id="KW-0413">Isomerase</keyword>
<dbReference type="SMART" id="SM00487">
    <property type="entry name" value="DEXDc"/>
    <property type="match status" value="1"/>
</dbReference>
<evidence type="ECO:0000256" key="12">
    <source>
        <dbReference type="SAM" id="MobiDB-lite"/>
    </source>
</evidence>
<dbReference type="Gene3D" id="1.10.10.10">
    <property type="entry name" value="Winged helix-like DNA-binding domain superfamily/Winged helix DNA-binding domain"/>
    <property type="match status" value="1"/>
</dbReference>
<dbReference type="CDD" id="cd18794">
    <property type="entry name" value="SF2_C_RecQ"/>
    <property type="match status" value="1"/>
</dbReference>
<dbReference type="GO" id="GO:0005737">
    <property type="term" value="C:cytoplasm"/>
    <property type="evidence" value="ECO:0007669"/>
    <property type="project" value="TreeGrafter"/>
</dbReference>
<evidence type="ECO:0000256" key="4">
    <source>
        <dbReference type="ARBA" id="ARBA00022801"/>
    </source>
</evidence>
<evidence type="ECO:0000259" key="13">
    <source>
        <dbReference type="PROSITE" id="PS51192"/>
    </source>
</evidence>
<reference evidence="15 17" key="1">
    <citation type="journal article" date="2013" name="Curr. Biol.">
        <title>Shared signatures of parasitism and phylogenomics unite Cryptomycota and microsporidia.</title>
        <authorList>
            <person name="James T.Y."/>
            <person name="Pelin A."/>
            <person name="Bonen L."/>
            <person name="Ahrendt S."/>
            <person name="Sain D."/>
            <person name="Corradi N."/>
            <person name="Stajich J.E."/>
        </authorList>
    </citation>
    <scope>NUCLEOTIDE SEQUENCE [LARGE SCALE GENOMIC DNA]</scope>
    <source>
        <strain evidence="15">CSF55</strain>
        <strain evidence="15">CSF55</strain>
    </source>
</reference>
<evidence type="ECO:0000259" key="14">
    <source>
        <dbReference type="PROSITE" id="PS51194"/>
    </source>
</evidence>
<dbReference type="EC" id="5.6.2.4" evidence="11"/>
<keyword evidence="6 11" id="KW-0067">ATP-binding</keyword>
<sequence>MFKFKKSLLSRDSQESQSDKDNNKEVPPIKSNIADKGNIKLFNESEKTYTNALLQKKDPPVKPSYKSRPEIHPITKTIYASQKNSGSHFVSAKDLPKANIDVNSQQLYPNLNTQQLYREHAKSTQASSSKKHHDNGRKNADHDAQYISSLSNEDWSKTDFPWSRTVKKALRLIFKMNDFRNNQAEIINAILSNRDVFVLMPTGGGKSLCYQLPAIVSGGITFVVSPLLSLIYDQVQGLIKRDIPAIPISGEMTEKEKNSIFVELSKTEPVCKIYYVTPELLVQSKHFQSILERLYQQCLIARLAGIRINKAHCLSQWGHDFRPDYKELSILKRKFPEVPILALTATATHQTTVDIKACLNIKKCERFAQSFNRSNLSYRVEKKTKDVLKEISCMIKAQFPCDSGIIYCTSKSDCEVMAEKLNNEHQIKTSFYHAGLSKTDRQKVQSLWAKGSIQVIVATIAFGMGIDKADVRFVIHHSIPKSLEGYYQETGRAGRDGNPSKCILFYTFKDKSKIDFMIDRSDGTRDQKERQRENLRHVINYCENKIDCRRKIVLSHFGENFNPADCRKTCDNCERNFKYSAIDYTKEAKEIISLVSALENITNPTMTMAVSLYRGSKAKSVAEFVNRVPCFAKGSNLNINTVTRIFKELILQNILTEYYRTNNGGFTNTYLKTGRMAHSLINGKATLKINEVSTNEKENLTLAYSYTEDVFFRWNEDNSLVSHFQFTQIIDWPSSRWNHDNWGQPITPLSPSGVELWVWSNQT</sequence>
<keyword evidence="3 11" id="KW-0547">Nucleotide-binding</keyword>
<comment type="subcellular location">
    <subcellularLocation>
        <location evidence="1 11">Nucleus</location>
    </subcellularLocation>
</comment>
<dbReference type="NCBIfam" id="TIGR00614">
    <property type="entry name" value="recQ_fam"/>
    <property type="match status" value="1"/>
</dbReference>
<keyword evidence="9 11" id="KW-0539">Nucleus</keyword>
<dbReference type="GO" id="GO:0043138">
    <property type="term" value="F:3'-5' DNA helicase activity"/>
    <property type="evidence" value="ECO:0007669"/>
    <property type="project" value="UniProtKB-EC"/>
</dbReference>
<protein>
    <recommendedName>
        <fullName evidence="11">ATP-dependent DNA helicase</fullName>
        <ecNumber evidence="11">5.6.2.4</ecNumber>
    </recommendedName>
</protein>
<evidence type="ECO:0000256" key="5">
    <source>
        <dbReference type="ARBA" id="ARBA00022806"/>
    </source>
</evidence>
<feature type="region of interest" description="Disordered" evidence="12">
    <location>
        <begin position="118"/>
        <end position="140"/>
    </location>
</feature>
<dbReference type="InterPro" id="IPR011545">
    <property type="entry name" value="DEAD/DEAH_box_helicase_dom"/>
</dbReference>
<evidence type="ECO:0000256" key="2">
    <source>
        <dbReference type="ARBA" id="ARBA00005446"/>
    </source>
</evidence>
<evidence type="ECO:0000256" key="6">
    <source>
        <dbReference type="ARBA" id="ARBA00022840"/>
    </source>
</evidence>
<feature type="region of interest" description="Disordered" evidence="12">
    <location>
        <begin position="1"/>
        <end position="37"/>
    </location>
</feature>
<dbReference type="InterPro" id="IPR014001">
    <property type="entry name" value="Helicase_ATP-bd"/>
</dbReference>
<dbReference type="EMBL" id="ML004970">
    <property type="protein sequence ID" value="RKP21284.1"/>
    <property type="molecule type" value="Genomic_DNA"/>
</dbReference>
<dbReference type="GO" id="GO:0016787">
    <property type="term" value="F:hydrolase activity"/>
    <property type="evidence" value="ECO:0007669"/>
    <property type="project" value="UniProtKB-KW"/>
</dbReference>
<dbReference type="Proteomes" id="UP000281549">
    <property type="component" value="Unassembled WGS sequence"/>
</dbReference>
<dbReference type="InterPro" id="IPR032284">
    <property type="entry name" value="RecQ_Zn-bd"/>
</dbReference>
<dbReference type="GO" id="GO:0000724">
    <property type="term" value="P:double-strand break repair via homologous recombination"/>
    <property type="evidence" value="ECO:0007669"/>
    <property type="project" value="TreeGrafter"/>
</dbReference>
<feature type="domain" description="Helicase C-terminal" evidence="14">
    <location>
        <begin position="387"/>
        <end position="547"/>
    </location>
</feature>
<dbReference type="FunFam" id="3.40.50.300:FF:001975">
    <property type="entry name" value="ATP-dependent DNA helicase"/>
    <property type="match status" value="1"/>
</dbReference>
<dbReference type="GO" id="GO:0006260">
    <property type="term" value="P:DNA replication"/>
    <property type="evidence" value="ECO:0007669"/>
    <property type="project" value="InterPro"/>
</dbReference>
<dbReference type="GO" id="GO:0003677">
    <property type="term" value="F:DNA binding"/>
    <property type="evidence" value="ECO:0007669"/>
    <property type="project" value="UniProtKB-KW"/>
</dbReference>
<name>A0A075AVN4_ROZAC</name>
<dbReference type="PANTHER" id="PTHR13710">
    <property type="entry name" value="DNA HELICASE RECQ FAMILY MEMBER"/>
    <property type="match status" value="1"/>
</dbReference>